<name>A0A074TDZ2_9RHOB</name>
<feature type="chain" id="PRO_5001699738" description="UrcA family protein" evidence="1">
    <location>
        <begin position="27"/>
        <end position="105"/>
    </location>
</feature>
<feature type="signal peptide" evidence="1">
    <location>
        <begin position="1"/>
        <end position="26"/>
    </location>
</feature>
<dbReference type="AlphaFoldDB" id="A0A074TDZ2"/>
<proteinExistence type="predicted"/>
<reference evidence="2 3" key="1">
    <citation type="submission" date="2014-03" db="EMBL/GenBank/DDBJ databases">
        <title>The draft genome sequence of Thioclava dalianensis DLFJ1-1.</title>
        <authorList>
            <person name="Lai Q."/>
            <person name="Shao Z."/>
        </authorList>
    </citation>
    <scope>NUCLEOTIDE SEQUENCE [LARGE SCALE GENOMIC DNA]</scope>
    <source>
        <strain evidence="2 3">DLFJ1-1</strain>
    </source>
</reference>
<evidence type="ECO:0000313" key="2">
    <source>
        <dbReference type="EMBL" id="KEP69991.1"/>
    </source>
</evidence>
<evidence type="ECO:0000313" key="3">
    <source>
        <dbReference type="Proteomes" id="UP000027725"/>
    </source>
</evidence>
<evidence type="ECO:0008006" key="4">
    <source>
        <dbReference type="Google" id="ProtNLM"/>
    </source>
</evidence>
<gene>
    <name evidence="2" type="ORF">DL1_20755</name>
</gene>
<accession>A0A074TDZ2</accession>
<keyword evidence="1" id="KW-0732">Signal</keyword>
<dbReference type="Proteomes" id="UP000027725">
    <property type="component" value="Unassembled WGS sequence"/>
</dbReference>
<dbReference type="RefSeq" id="WP_038065306.1">
    <property type="nucleotide sequence ID" value="NZ_FOVB01000002.1"/>
</dbReference>
<evidence type="ECO:0000256" key="1">
    <source>
        <dbReference type="SAM" id="SignalP"/>
    </source>
</evidence>
<protein>
    <recommendedName>
        <fullName evidence="4">UrcA family protein</fullName>
    </recommendedName>
</protein>
<organism evidence="2 3">
    <name type="scientific">Thioclava dalianensis</name>
    <dbReference type="NCBI Taxonomy" id="1185766"/>
    <lineage>
        <taxon>Bacteria</taxon>
        <taxon>Pseudomonadati</taxon>
        <taxon>Pseudomonadota</taxon>
        <taxon>Alphaproteobacteria</taxon>
        <taxon>Rhodobacterales</taxon>
        <taxon>Paracoccaceae</taxon>
        <taxon>Thioclava</taxon>
    </lineage>
</organism>
<dbReference type="OrthoDB" id="7875130at2"/>
<keyword evidence="3" id="KW-1185">Reference proteome</keyword>
<comment type="caution">
    <text evidence="2">The sequence shown here is derived from an EMBL/GenBank/DDBJ whole genome shotgun (WGS) entry which is preliminary data.</text>
</comment>
<dbReference type="EMBL" id="JHEH01000009">
    <property type="protein sequence ID" value="KEP69991.1"/>
    <property type="molecule type" value="Genomic_DNA"/>
</dbReference>
<sequence length="105" mass="11132">MAMFGKIMQAASAYTLSVALAGPVLAGDLRELPPVDPQIGAQQAVSTYDPSPYDPVAHALAIGLTPARADAMIDRAMRQAQSCPMVFDTRYAIPHCWEGTLQVGS</sequence>
<dbReference type="eggNOG" id="ENOG50301V0">
    <property type="taxonomic scope" value="Bacteria"/>
</dbReference>